<protein>
    <recommendedName>
        <fullName evidence="11">Major facilitator superfamily (MFS) profile domain-containing protein</fullName>
    </recommendedName>
</protein>
<evidence type="ECO:0000313" key="13">
    <source>
        <dbReference type="Proteomes" id="UP000308199"/>
    </source>
</evidence>
<dbReference type="PANTHER" id="PTHR48022">
    <property type="entry name" value="PLASTIDIC GLUCOSE TRANSPORTER 4"/>
    <property type="match status" value="1"/>
</dbReference>
<feature type="transmembrane region" description="Helical" evidence="10">
    <location>
        <begin position="430"/>
        <end position="448"/>
    </location>
</feature>
<feature type="compositionally biased region" description="Basic residues" evidence="9">
    <location>
        <begin position="523"/>
        <end position="533"/>
    </location>
</feature>
<feature type="transmembrane region" description="Helical" evidence="10">
    <location>
        <begin position="333"/>
        <end position="354"/>
    </location>
</feature>
<evidence type="ECO:0000256" key="8">
    <source>
        <dbReference type="RuleBase" id="RU003346"/>
    </source>
</evidence>
<dbReference type="InterPro" id="IPR050360">
    <property type="entry name" value="MFS_Sugar_Transporters"/>
</dbReference>
<feature type="transmembrane region" description="Helical" evidence="10">
    <location>
        <begin position="92"/>
        <end position="114"/>
    </location>
</feature>
<name>A0A4S4L5Y8_9AGAM</name>
<feature type="transmembrane region" description="Helical" evidence="10">
    <location>
        <begin position="360"/>
        <end position="379"/>
    </location>
</feature>
<feature type="domain" description="Major facilitator superfamily (MFS) profile" evidence="11">
    <location>
        <begin position="23"/>
        <end position="452"/>
    </location>
</feature>
<dbReference type="GO" id="GO:0016020">
    <property type="term" value="C:membrane"/>
    <property type="evidence" value="ECO:0007669"/>
    <property type="project" value="UniProtKB-SubCell"/>
</dbReference>
<evidence type="ECO:0000256" key="10">
    <source>
        <dbReference type="SAM" id="Phobius"/>
    </source>
</evidence>
<dbReference type="InterPro" id="IPR020846">
    <property type="entry name" value="MFS_dom"/>
</dbReference>
<evidence type="ECO:0000256" key="9">
    <source>
        <dbReference type="SAM" id="MobiDB-lite"/>
    </source>
</evidence>
<feature type="transmembrane region" description="Helical" evidence="10">
    <location>
        <begin position="19"/>
        <end position="39"/>
    </location>
</feature>
<proteinExistence type="inferred from homology"/>
<dbReference type="OrthoDB" id="648285at2759"/>
<evidence type="ECO:0000256" key="2">
    <source>
        <dbReference type="ARBA" id="ARBA00010992"/>
    </source>
</evidence>
<feature type="region of interest" description="Disordered" evidence="9">
    <location>
        <begin position="497"/>
        <end position="547"/>
    </location>
</feature>
<feature type="transmembrane region" description="Helical" evidence="10">
    <location>
        <begin position="59"/>
        <end position="80"/>
    </location>
</feature>
<dbReference type="Gene3D" id="1.20.1250.20">
    <property type="entry name" value="MFS general substrate transporter like domains"/>
    <property type="match status" value="2"/>
</dbReference>
<dbReference type="GO" id="GO:0005351">
    <property type="term" value="F:carbohydrate:proton symporter activity"/>
    <property type="evidence" value="ECO:0007669"/>
    <property type="project" value="TreeGrafter"/>
</dbReference>
<keyword evidence="3 8" id="KW-0813">Transport</keyword>
<comment type="subcellular location">
    <subcellularLocation>
        <location evidence="1">Membrane</location>
        <topology evidence="1">Multi-pass membrane protein</topology>
    </subcellularLocation>
</comment>
<feature type="transmembrane region" description="Helical" evidence="10">
    <location>
        <begin position="268"/>
        <end position="290"/>
    </location>
</feature>
<dbReference type="FunFam" id="1.20.1250.20:FF:000119">
    <property type="entry name" value="MFS monosaccharide transporter, putative"/>
    <property type="match status" value="1"/>
</dbReference>
<keyword evidence="4 10" id="KW-0812">Transmembrane</keyword>
<dbReference type="InterPro" id="IPR036259">
    <property type="entry name" value="MFS_trans_sf"/>
</dbReference>
<dbReference type="Pfam" id="PF00083">
    <property type="entry name" value="Sugar_tr"/>
    <property type="match status" value="1"/>
</dbReference>
<dbReference type="InterPro" id="IPR005828">
    <property type="entry name" value="MFS_sugar_transport-like"/>
</dbReference>
<dbReference type="AlphaFoldDB" id="A0A4S4L5Y8"/>
<accession>A0A4S4L5Y8</accession>
<evidence type="ECO:0000256" key="6">
    <source>
        <dbReference type="ARBA" id="ARBA00023136"/>
    </source>
</evidence>
<comment type="caution">
    <text evidence="12">The sequence shown here is derived from an EMBL/GenBank/DDBJ whole genome shotgun (WGS) entry which is preliminary data.</text>
</comment>
<evidence type="ECO:0000256" key="4">
    <source>
        <dbReference type="ARBA" id="ARBA00022692"/>
    </source>
</evidence>
<dbReference type="InterPro" id="IPR003663">
    <property type="entry name" value="Sugar/inositol_transpt"/>
</dbReference>
<dbReference type="Proteomes" id="UP000308199">
    <property type="component" value="Unassembled WGS sequence"/>
</dbReference>
<dbReference type="PANTHER" id="PTHR48022:SF73">
    <property type="entry name" value="METABOLITE TRANSPORT PROTEIN YDL199C-RELATED"/>
    <property type="match status" value="1"/>
</dbReference>
<dbReference type="PROSITE" id="PS00217">
    <property type="entry name" value="SUGAR_TRANSPORT_2"/>
    <property type="match status" value="1"/>
</dbReference>
<dbReference type="PRINTS" id="PR00171">
    <property type="entry name" value="SUGRTRNSPORT"/>
</dbReference>
<gene>
    <name evidence="12" type="ORF">EW145_g3825</name>
</gene>
<comment type="similarity">
    <text evidence="2 8">Belongs to the major facilitator superfamily. Sugar transporter (TC 2.A.1.1) family.</text>
</comment>
<evidence type="ECO:0000256" key="5">
    <source>
        <dbReference type="ARBA" id="ARBA00022989"/>
    </source>
</evidence>
<evidence type="ECO:0000256" key="3">
    <source>
        <dbReference type="ARBA" id="ARBA00022448"/>
    </source>
</evidence>
<evidence type="ECO:0000256" key="1">
    <source>
        <dbReference type="ARBA" id="ARBA00004141"/>
    </source>
</evidence>
<keyword evidence="6 10" id="KW-0472">Membrane</keyword>
<sequence>MSPAAAPPRAGSRLVGNSLLYAISVFASLGVFLFGYDQGVMSGIITGPYFENYFQLNELQLGTMVAILEIGALVTSIASGRVGDIIGRKMTLFWGATIFTLGGAIQTFTIGFYMMIVGRLVSGFGVGLLSTIVPIYQSEISPPNHRGALACMEFTGNIFGYAVSVWTDYACSYLDSDLSWRLPLFVQCIIGGILAGGSLLMPESPRWLIDTDKDEEGMRVIADLHGGDLDNSVAREEFREIKERVEVERSSGEGRSYAVMWKKYKKRVLLAMASQGFAQLNGINVISYYAPRVFEEAGWIGRDAILMAGINAFIYLMSTIPTWFLVDRWGRRAILMSGGAVMAVALIMTGWWLYIDVPQTPQAVVFCVIVFNAAFGYSWGPIPWLYPPEIMPLTVRAKGVSISTATNWAFNFLVGWMTPVLQTFITWRLYPMHGFFCTASFIVVYFLFPETKGVPLEEMDAVFGEEDRIEEEEEMEEEELERAAFRQRGFGYIYGTFDTTPKPPAPTPTASGSDNSGVFSWLRRLRRSNKKSKPTPEGYEAVNTDDS</sequence>
<evidence type="ECO:0000256" key="7">
    <source>
        <dbReference type="ARBA" id="ARBA00049119"/>
    </source>
</evidence>
<organism evidence="12 13">
    <name type="scientific">Phellinidium pouzarii</name>
    <dbReference type="NCBI Taxonomy" id="167371"/>
    <lineage>
        <taxon>Eukaryota</taxon>
        <taxon>Fungi</taxon>
        <taxon>Dikarya</taxon>
        <taxon>Basidiomycota</taxon>
        <taxon>Agaricomycotina</taxon>
        <taxon>Agaricomycetes</taxon>
        <taxon>Hymenochaetales</taxon>
        <taxon>Hymenochaetaceae</taxon>
        <taxon>Phellinidium</taxon>
    </lineage>
</organism>
<dbReference type="EMBL" id="SGPK01000174">
    <property type="protein sequence ID" value="THH06814.1"/>
    <property type="molecule type" value="Genomic_DNA"/>
</dbReference>
<keyword evidence="13" id="KW-1185">Reference proteome</keyword>
<evidence type="ECO:0000313" key="12">
    <source>
        <dbReference type="EMBL" id="THH06814.1"/>
    </source>
</evidence>
<dbReference type="PROSITE" id="PS50850">
    <property type="entry name" value="MFS"/>
    <property type="match status" value="1"/>
</dbReference>
<evidence type="ECO:0000259" key="11">
    <source>
        <dbReference type="PROSITE" id="PS50850"/>
    </source>
</evidence>
<dbReference type="InterPro" id="IPR005829">
    <property type="entry name" value="Sugar_transporter_CS"/>
</dbReference>
<dbReference type="SUPFAM" id="SSF103473">
    <property type="entry name" value="MFS general substrate transporter"/>
    <property type="match status" value="1"/>
</dbReference>
<keyword evidence="5 10" id="KW-1133">Transmembrane helix</keyword>
<feature type="transmembrane region" description="Helical" evidence="10">
    <location>
        <begin position="178"/>
        <end position="200"/>
    </location>
</feature>
<feature type="transmembrane region" description="Helical" evidence="10">
    <location>
        <begin position="305"/>
        <end position="326"/>
    </location>
</feature>
<comment type="catalytic activity">
    <reaction evidence="7">
        <text>myo-inositol(out) + H(+)(out) = myo-inositol(in) + H(+)(in)</text>
        <dbReference type="Rhea" id="RHEA:60364"/>
        <dbReference type="ChEBI" id="CHEBI:15378"/>
        <dbReference type="ChEBI" id="CHEBI:17268"/>
    </reaction>
</comment>
<dbReference type="NCBIfam" id="TIGR00879">
    <property type="entry name" value="SP"/>
    <property type="match status" value="1"/>
</dbReference>
<reference evidence="12 13" key="1">
    <citation type="submission" date="2019-02" db="EMBL/GenBank/DDBJ databases">
        <title>Genome sequencing of the rare red list fungi Phellinidium pouzarii.</title>
        <authorList>
            <person name="Buettner E."/>
            <person name="Kellner H."/>
        </authorList>
    </citation>
    <scope>NUCLEOTIDE SEQUENCE [LARGE SCALE GENOMIC DNA]</scope>
    <source>
        <strain evidence="12 13">DSM 108285</strain>
    </source>
</reference>